<dbReference type="Proteomes" id="UP000000238">
    <property type="component" value="Chromosome"/>
</dbReference>
<reference evidence="6 7" key="1">
    <citation type="journal article" date="2005" name="Nucleic Acids Res.">
        <title>Genomic blueprint of Hahella chejuensis, a marine microbe producing an algicidal agent.</title>
        <authorList>
            <person name="Jeong H."/>
            <person name="Yim J.H."/>
            <person name="Lee C."/>
            <person name="Choi S.-H."/>
            <person name="Park Y.K."/>
            <person name="Yoon S.H."/>
            <person name="Hur C.-G."/>
            <person name="Kang H.-Y."/>
            <person name="Kim D."/>
            <person name="Lee H.H."/>
            <person name="Park K.H."/>
            <person name="Park S.-H."/>
            <person name="Park H.-S."/>
            <person name="Lee H.K."/>
            <person name="Oh T.K."/>
            <person name="Kim J.F."/>
        </authorList>
    </citation>
    <scope>NUCLEOTIDE SEQUENCE [LARGE SCALE GENOMIC DNA]</scope>
    <source>
        <strain evidence="6 7">KCTC 2396</strain>
    </source>
</reference>
<keyword evidence="2 6" id="KW-0378">Hydrolase</keyword>
<sequence>MASDNNQALTVIQVTDSHLRREPDGTLLGMNTRRSLDAVLSLVRANHENPDLVLATGDIAQDGSTEAYECFHEKMLPFQCPVYWFSGNHDDPGVMAKAVQDPECLAKVKIFGPWKLIFLDSSVRRKVYGKLAKKELQLLKAELEKDQGKHVIICFHHHPVDVDCAWLDTIGLHNRDEFFAVIDAYDHVRLVLWGHIHQEYDQVRNGVRLLATPSTCVQFKPYSEDFAVDNLAPGYRWLKLYPDGRVDTSVVRASHIEFEVDLSSKGY</sequence>
<dbReference type="KEGG" id="hch:HCH_05992"/>
<name>Q2S9N2_HAHCH</name>
<gene>
    <name evidence="6" type="ordered locus">HCH_05992</name>
</gene>
<organism evidence="6 7">
    <name type="scientific">Hahella chejuensis (strain KCTC 2396)</name>
    <dbReference type="NCBI Taxonomy" id="349521"/>
    <lineage>
        <taxon>Bacteria</taxon>
        <taxon>Pseudomonadati</taxon>
        <taxon>Pseudomonadota</taxon>
        <taxon>Gammaproteobacteria</taxon>
        <taxon>Oceanospirillales</taxon>
        <taxon>Hahellaceae</taxon>
        <taxon>Hahella</taxon>
    </lineage>
</organism>
<dbReference type="eggNOG" id="COG1409">
    <property type="taxonomic scope" value="Bacteria"/>
</dbReference>
<evidence type="ECO:0000256" key="2">
    <source>
        <dbReference type="ARBA" id="ARBA00022801"/>
    </source>
</evidence>
<keyword evidence="1" id="KW-0479">Metal-binding</keyword>
<evidence type="ECO:0000313" key="6">
    <source>
        <dbReference type="EMBL" id="ABC32642.1"/>
    </source>
</evidence>
<dbReference type="InterPro" id="IPR004843">
    <property type="entry name" value="Calcineurin-like_PHP"/>
</dbReference>
<dbReference type="NCBIfam" id="NF008359">
    <property type="entry name" value="PRK11148.1"/>
    <property type="match status" value="1"/>
</dbReference>
<dbReference type="GO" id="GO:0046872">
    <property type="term" value="F:metal ion binding"/>
    <property type="evidence" value="ECO:0007669"/>
    <property type="project" value="UniProtKB-KW"/>
</dbReference>
<dbReference type="InterPro" id="IPR050884">
    <property type="entry name" value="CNP_phosphodiesterase-III"/>
</dbReference>
<dbReference type="STRING" id="349521.HCH_05992"/>
<dbReference type="SUPFAM" id="SSF56300">
    <property type="entry name" value="Metallo-dependent phosphatases"/>
    <property type="match status" value="1"/>
</dbReference>
<dbReference type="GO" id="GO:0004112">
    <property type="term" value="F:cyclic-nucleotide phosphodiesterase activity"/>
    <property type="evidence" value="ECO:0007669"/>
    <property type="project" value="InterPro"/>
</dbReference>
<keyword evidence="3" id="KW-0408">Iron</keyword>
<comment type="similarity">
    <text evidence="4">Belongs to the cyclic nucleotide phosphodiesterase class-III family.</text>
</comment>
<dbReference type="PANTHER" id="PTHR42988">
    <property type="entry name" value="PHOSPHOHYDROLASE"/>
    <property type="match status" value="1"/>
</dbReference>
<protein>
    <submittedName>
        <fullName evidence="6">Predicted phosphohydrolase</fullName>
    </submittedName>
</protein>
<dbReference type="CDD" id="cd07402">
    <property type="entry name" value="MPP_GpdQ"/>
    <property type="match status" value="1"/>
</dbReference>
<dbReference type="InterPro" id="IPR026575">
    <property type="entry name" value="GpdQ/CpdA-like"/>
</dbReference>
<dbReference type="InterPro" id="IPR029052">
    <property type="entry name" value="Metallo-depent_PP-like"/>
</dbReference>
<feature type="domain" description="Calcineurin-like phosphoesterase" evidence="5">
    <location>
        <begin position="10"/>
        <end position="198"/>
    </location>
</feature>
<evidence type="ECO:0000313" key="7">
    <source>
        <dbReference type="Proteomes" id="UP000000238"/>
    </source>
</evidence>
<evidence type="ECO:0000256" key="3">
    <source>
        <dbReference type="ARBA" id="ARBA00023004"/>
    </source>
</evidence>
<evidence type="ECO:0000256" key="1">
    <source>
        <dbReference type="ARBA" id="ARBA00022723"/>
    </source>
</evidence>
<dbReference type="OrthoDB" id="9784378at2"/>
<evidence type="ECO:0000259" key="5">
    <source>
        <dbReference type="Pfam" id="PF00149"/>
    </source>
</evidence>
<dbReference type="RefSeq" id="WP_011399700.1">
    <property type="nucleotide sequence ID" value="NC_007645.1"/>
</dbReference>
<dbReference type="Gene3D" id="3.60.21.10">
    <property type="match status" value="1"/>
</dbReference>
<dbReference type="EMBL" id="CP000155">
    <property type="protein sequence ID" value="ABC32642.1"/>
    <property type="molecule type" value="Genomic_DNA"/>
</dbReference>
<dbReference type="PANTHER" id="PTHR42988:SF2">
    <property type="entry name" value="CYCLIC NUCLEOTIDE PHOSPHODIESTERASE CBUA0032-RELATED"/>
    <property type="match status" value="1"/>
</dbReference>
<dbReference type="HOGENOM" id="CLU_070320_0_0_6"/>
<keyword evidence="7" id="KW-1185">Reference proteome</keyword>
<evidence type="ECO:0000256" key="4">
    <source>
        <dbReference type="ARBA" id="ARBA00025742"/>
    </source>
</evidence>
<accession>Q2S9N2</accession>
<dbReference type="AlphaFoldDB" id="Q2S9N2"/>
<proteinExistence type="inferred from homology"/>
<dbReference type="Pfam" id="PF00149">
    <property type="entry name" value="Metallophos"/>
    <property type="match status" value="1"/>
</dbReference>